<dbReference type="Gramene" id="CDP03059">
    <property type="protein sequence ID" value="CDP03059"/>
    <property type="gene ID" value="GSCOC_T00041537001"/>
</dbReference>
<dbReference type="GO" id="GO:0003729">
    <property type="term" value="F:mRNA binding"/>
    <property type="evidence" value="ECO:0007669"/>
    <property type="project" value="TreeGrafter"/>
</dbReference>
<dbReference type="AlphaFoldDB" id="A0A068U4H4"/>
<dbReference type="InterPro" id="IPR044642">
    <property type="entry name" value="PTHR15588"/>
</dbReference>
<dbReference type="InParanoid" id="A0A068U4H4"/>
<name>A0A068U4H4_COFCA</name>
<reference evidence="4" key="1">
    <citation type="journal article" date="2014" name="Science">
        <title>The coffee genome provides insight into the convergent evolution of caffeine biosynthesis.</title>
        <authorList>
            <person name="Denoeud F."/>
            <person name="Carretero-Paulet L."/>
            <person name="Dereeper A."/>
            <person name="Droc G."/>
            <person name="Guyot R."/>
            <person name="Pietrella M."/>
            <person name="Zheng C."/>
            <person name="Alberti A."/>
            <person name="Anthony F."/>
            <person name="Aprea G."/>
            <person name="Aury J.M."/>
            <person name="Bento P."/>
            <person name="Bernard M."/>
            <person name="Bocs S."/>
            <person name="Campa C."/>
            <person name="Cenci A."/>
            <person name="Combes M.C."/>
            <person name="Crouzillat D."/>
            <person name="Da Silva C."/>
            <person name="Daddiego L."/>
            <person name="De Bellis F."/>
            <person name="Dussert S."/>
            <person name="Garsmeur O."/>
            <person name="Gayraud T."/>
            <person name="Guignon V."/>
            <person name="Jahn K."/>
            <person name="Jamilloux V."/>
            <person name="Joet T."/>
            <person name="Labadie K."/>
            <person name="Lan T."/>
            <person name="Leclercq J."/>
            <person name="Lepelley M."/>
            <person name="Leroy T."/>
            <person name="Li L.T."/>
            <person name="Librado P."/>
            <person name="Lopez L."/>
            <person name="Munoz A."/>
            <person name="Noel B."/>
            <person name="Pallavicini A."/>
            <person name="Perrotta G."/>
            <person name="Poncet V."/>
            <person name="Pot D."/>
            <person name="Priyono X."/>
            <person name="Rigoreau M."/>
            <person name="Rouard M."/>
            <person name="Rozas J."/>
            <person name="Tranchant-Dubreuil C."/>
            <person name="VanBuren R."/>
            <person name="Zhang Q."/>
            <person name="Andrade A.C."/>
            <person name="Argout X."/>
            <person name="Bertrand B."/>
            <person name="de Kochko A."/>
            <person name="Graziosi G."/>
            <person name="Henry R.J."/>
            <person name="Jayarama X."/>
            <person name="Ming R."/>
            <person name="Nagai C."/>
            <person name="Rounsley S."/>
            <person name="Sankoff D."/>
            <person name="Giuliano G."/>
            <person name="Albert V.A."/>
            <person name="Wincker P."/>
            <person name="Lashermes P."/>
        </authorList>
    </citation>
    <scope>NUCLEOTIDE SEQUENCE [LARGE SCALE GENOMIC DNA]</scope>
    <source>
        <strain evidence="4">cv. DH200-94</strain>
    </source>
</reference>
<keyword evidence="2" id="KW-0687">Ribonucleoprotein</keyword>
<organism evidence="3 4">
    <name type="scientific">Coffea canephora</name>
    <name type="common">Robusta coffee</name>
    <dbReference type="NCBI Taxonomy" id="49390"/>
    <lineage>
        <taxon>Eukaryota</taxon>
        <taxon>Viridiplantae</taxon>
        <taxon>Streptophyta</taxon>
        <taxon>Embryophyta</taxon>
        <taxon>Tracheophyta</taxon>
        <taxon>Spermatophyta</taxon>
        <taxon>Magnoliopsida</taxon>
        <taxon>eudicotyledons</taxon>
        <taxon>Gunneridae</taxon>
        <taxon>Pentapetalae</taxon>
        <taxon>asterids</taxon>
        <taxon>lamiids</taxon>
        <taxon>Gentianales</taxon>
        <taxon>Rubiaceae</taxon>
        <taxon>Ixoroideae</taxon>
        <taxon>Gardenieae complex</taxon>
        <taxon>Bertiereae - Coffeeae clade</taxon>
        <taxon>Coffeeae</taxon>
        <taxon>Coffea</taxon>
    </lineage>
</organism>
<dbReference type="EMBL" id="HG739093">
    <property type="protein sequence ID" value="CDP03059.1"/>
    <property type="molecule type" value="Genomic_DNA"/>
</dbReference>
<accession>A0A068U4H4</accession>
<sequence>MFLFIAAEARKSDVVPLRSLLGTLRSFDQFGYIPNLRWYLFRHIKYVQECVFIFQPFRESVPINILYVCIITHITANVVLEGACERVIVRHLYSDIPMGLDVIRGENVVLTGELGVEEDELLRQMTGVSAAEIQRAQRAERNASDLTGFVRKRMEFLDLD</sequence>
<dbReference type="Gene3D" id="2.30.30.100">
    <property type="match status" value="1"/>
</dbReference>
<dbReference type="PANTHER" id="PTHR15588:SF8">
    <property type="entry name" value="U6 SNRNA-ASSOCIATED SM-LIKE PROTEIN LSM1"/>
    <property type="match status" value="1"/>
</dbReference>
<dbReference type="GO" id="GO:0000290">
    <property type="term" value="P:deadenylation-dependent decapping of nuclear-transcribed mRNA"/>
    <property type="evidence" value="ECO:0007669"/>
    <property type="project" value="TreeGrafter"/>
</dbReference>
<dbReference type="GO" id="GO:1990726">
    <property type="term" value="C:Lsm1-7-Pat1 complex"/>
    <property type="evidence" value="ECO:0007669"/>
    <property type="project" value="TreeGrafter"/>
</dbReference>
<protein>
    <recommendedName>
        <fullName evidence="5">LSM domain-containing protein</fullName>
    </recommendedName>
</protein>
<evidence type="ECO:0000313" key="4">
    <source>
        <dbReference type="Proteomes" id="UP000295252"/>
    </source>
</evidence>
<dbReference type="GO" id="GO:1990904">
    <property type="term" value="C:ribonucleoprotein complex"/>
    <property type="evidence" value="ECO:0007669"/>
    <property type="project" value="UniProtKB-KW"/>
</dbReference>
<dbReference type="STRING" id="49390.A0A068U4H4"/>
<evidence type="ECO:0000256" key="1">
    <source>
        <dbReference type="ARBA" id="ARBA00022884"/>
    </source>
</evidence>
<gene>
    <name evidence="3" type="ORF">GSCOC_T00041537001</name>
</gene>
<keyword evidence="1" id="KW-0694">RNA-binding</keyword>
<dbReference type="PhylomeDB" id="A0A068U4H4"/>
<dbReference type="GO" id="GO:0000932">
    <property type="term" value="C:P-body"/>
    <property type="evidence" value="ECO:0007669"/>
    <property type="project" value="TreeGrafter"/>
</dbReference>
<evidence type="ECO:0000256" key="2">
    <source>
        <dbReference type="ARBA" id="ARBA00023274"/>
    </source>
</evidence>
<proteinExistence type="predicted"/>
<dbReference type="Proteomes" id="UP000295252">
    <property type="component" value="Chromosome VIII"/>
</dbReference>
<keyword evidence="4" id="KW-1185">Reference proteome</keyword>
<dbReference type="PANTHER" id="PTHR15588">
    <property type="entry name" value="LSM1"/>
    <property type="match status" value="1"/>
</dbReference>
<evidence type="ECO:0008006" key="5">
    <source>
        <dbReference type="Google" id="ProtNLM"/>
    </source>
</evidence>
<evidence type="ECO:0000313" key="3">
    <source>
        <dbReference type="EMBL" id="CDP03059.1"/>
    </source>
</evidence>